<feature type="transmembrane region" description="Helical" evidence="2">
    <location>
        <begin position="46"/>
        <end position="67"/>
    </location>
</feature>
<dbReference type="EMBL" id="CAJNNW010033075">
    <property type="protein sequence ID" value="CAE8716992.1"/>
    <property type="molecule type" value="Genomic_DNA"/>
</dbReference>
<evidence type="ECO:0000313" key="3">
    <source>
        <dbReference type="EMBL" id="CAE8716992.1"/>
    </source>
</evidence>
<keyword evidence="2" id="KW-0472">Membrane</keyword>
<accession>A0A813L068</accession>
<sequence length="467" mass="51658">MPTLCSASECQVVNLAGLQPPYSRLHVQVLPALPTTMAFCGCSDDPVLVCGVILLSIHGLMVFRAAWSAFRRFSKSELGNLRQTAQHLFSWSRRRTETDLIGECVSKIMDERMVKGLNSVMFPGASFVSFIIAGAVYNMAIGRTRWMSVSQDVMAIFFFALGIVCYMCPVIVDARRVTLVYSLVMMGLCLSICLGNDHYALHMWTTAILFCFRVLTSMLYFKANILLFWNVLYCFASCGTYWQNYETQKSAFARPSDIAVLEVMLLGALVCTASTLRHSQRAEILAELSASSSHDECQASKSLLGLVCDVVVELDKDLVIVEHTPGFAAMLMLSSSKSTIGLRLQSFFGDPGEEQRFERHMLAAGTDSQHLAGTFKVDMHDSMGSTANFEMFHVQFNDIHGSACYIVGLREFTDSLPIGSAFGVDVPPYKAECPNRRRKSSKQPRVTTAVRQIAERGSFATEDQAAA</sequence>
<evidence type="ECO:0000256" key="1">
    <source>
        <dbReference type="SAM" id="MobiDB-lite"/>
    </source>
</evidence>
<proteinExistence type="predicted"/>
<feature type="region of interest" description="Disordered" evidence="1">
    <location>
        <begin position="433"/>
        <end position="467"/>
    </location>
</feature>
<feature type="transmembrane region" description="Helical" evidence="2">
    <location>
        <begin position="201"/>
        <end position="221"/>
    </location>
</feature>
<reference evidence="3" key="1">
    <citation type="submission" date="2021-02" db="EMBL/GenBank/DDBJ databases">
        <authorList>
            <person name="Dougan E. K."/>
            <person name="Rhodes N."/>
            <person name="Thang M."/>
            <person name="Chan C."/>
        </authorList>
    </citation>
    <scope>NUCLEOTIDE SEQUENCE</scope>
</reference>
<feature type="transmembrane region" description="Helical" evidence="2">
    <location>
        <begin position="117"/>
        <end position="141"/>
    </location>
</feature>
<evidence type="ECO:0000256" key="2">
    <source>
        <dbReference type="SAM" id="Phobius"/>
    </source>
</evidence>
<feature type="transmembrane region" description="Helical" evidence="2">
    <location>
        <begin position="258"/>
        <end position="276"/>
    </location>
</feature>
<organism evidence="3 4">
    <name type="scientific">Polarella glacialis</name>
    <name type="common">Dinoflagellate</name>
    <dbReference type="NCBI Taxonomy" id="89957"/>
    <lineage>
        <taxon>Eukaryota</taxon>
        <taxon>Sar</taxon>
        <taxon>Alveolata</taxon>
        <taxon>Dinophyceae</taxon>
        <taxon>Suessiales</taxon>
        <taxon>Suessiaceae</taxon>
        <taxon>Polarella</taxon>
    </lineage>
</organism>
<evidence type="ECO:0000313" key="4">
    <source>
        <dbReference type="Proteomes" id="UP000626109"/>
    </source>
</evidence>
<comment type="caution">
    <text evidence="3">The sequence shown here is derived from an EMBL/GenBank/DDBJ whole genome shotgun (WGS) entry which is preliminary data.</text>
</comment>
<keyword evidence="2" id="KW-1133">Transmembrane helix</keyword>
<keyword evidence="2" id="KW-0812">Transmembrane</keyword>
<gene>
    <name evidence="3" type="ORF">PGLA2088_LOCUS39328</name>
</gene>
<name>A0A813L068_POLGL</name>
<feature type="transmembrane region" description="Helical" evidence="2">
    <location>
        <begin position="153"/>
        <end position="172"/>
    </location>
</feature>
<feature type="transmembrane region" description="Helical" evidence="2">
    <location>
        <begin position="226"/>
        <end position="243"/>
    </location>
</feature>
<feature type="non-terminal residue" evidence="3">
    <location>
        <position position="467"/>
    </location>
</feature>
<feature type="transmembrane region" description="Helical" evidence="2">
    <location>
        <begin position="179"/>
        <end position="195"/>
    </location>
</feature>
<protein>
    <submittedName>
        <fullName evidence="3">Uncharacterized protein</fullName>
    </submittedName>
</protein>
<dbReference type="AlphaFoldDB" id="A0A813L068"/>
<dbReference type="Proteomes" id="UP000626109">
    <property type="component" value="Unassembled WGS sequence"/>
</dbReference>